<sequence>MEDRYCDTECGPGLQYVPKCGVLSTEESITSGKRRFQDTAAPQDALPSWLYPSLTYSEHFQLGSPVNPLCFTIRFHFGISPLMQYPSYIYFCIATLQFHFILIKKYQLAVKTVTLTEICQ</sequence>
<comment type="caution">
    <text evidence="2">The sequence shown here is derived from an EMBL/GenBank/DDBJ whole genome shotgun (WGS) entry which is preliminary data.</text>
</comment>
<evidence type="ECO:0000256" key="1">
    <source>
        <dbReference type="SAM" id="Phobius"/>
    </source>
</evidence>
<dbReference type="Proteomes" id="UP000826195">
    <property type="component" value="Unassembled WGS sequence"/>
</dbReference>
<accession>A0AAV7J2C7</accession>
<organism evidence="2 3">
    <name type="scientific">Cotesia glomerata</name>
    <name type="common">Lepidopteran parasitic wasp</name>
    <name type="synonym">Apanteles glomeratus</name>
    <dbReference type="NCBI Taxonomy" id="32391"/>
    <lineage>
        <taxon>Eukaryota</taxon>
        <taxon>Metazoa</taxon>
        <taxon>Ecdysozoa</taxon>
        <taxon>Arthropoda</taxon>
        <taxon>Hexapoda</taxon>
        <taxon>Insecta</taxon>
        <taxon>Pterygota</taxon>
        <taxon>Neoptera</taxon>
        <taxon>Endopterygota</taxon>
        <taxon>Hymenoptera</taxon>
        <taxon>Apocrita</taxon>
        <taxon>Ichneumonoidea</taxon>
        <taxon>Braconidae</taxon>
        <taxon>Microgastrinae</taxon>
        <taxon>Cotesia</taxon>
    </lineage>
</organism>
<dbReference type="AlphaFoldDB" id="A0AAV7J2C7"/>
<keyword evidence="1" id="KW-0812">Transmembrane</keyword>
<proteinExistence type="predicted"/>
<keyword evidence="1" id="KW-0472">Membrane</keyword>
<feature type="transmembrane region" description="Helical" evidence="1">
    <location>
        <begin position="85"/>
        <end position="103"/>
    </location>
</feature>
<evidence type="ECO:0000313" key="2">
    <source>
        <dbReference type="EMBL" id="KAH0566930.1"/>
    </source>
</evidence>
<dbReference type="EMBL" id="JAHXZJ010000001">
    <property type="protein sequence ID" value="KAH0566930.1"/>
    <property type="molecule type" value="Genomic_DNA"/>
</dbReference>
<evidence type="ECO:0000313" key="3">
    <source>
        <dbReference type="Proteomes" id="UP000826195"/>
    </source>
</evidence>
<reference evidence="2 3" key="1">
    <citation type="journal article" date="2021" name="J. Hered.">
        <title>A chromosome-level genome assembly of the parasitoid wasp, Cotesia glomerata (Hymenoptera: Braconidae).</title>
        <authorList>
            <person name="Pinto B.J."/>
            <person name="Weis J.J."/>
            <person name="Gamble T."/>
            <person name="Ode P.J."/>
            <person name="Paul R."/>
            <person name="Zaspel J.M."/>
        </authorList>
    </citation>
    <scope>NUCLEOTIDE SEQUENCE [LARGE SCALE GENOMIC DNA]</scope>
    <source>
        <strain evidence="2">CgM1</strain>
    </source>
</reference>
<protein>
    <submittedName>
        <fullName evidence="2">Uncharacterized protein</fullName>
    </submittedName>
</protein>
<name>A0AAV7J2C7_COTGL</name>
<gene>
    <name evidence="2" type="ORF">KQX54_005576</name>
</gene>
<keyword evidence="1" id="KW-1133">Transmembrane helix</keyword>
<keyword evidence="3" id="KW-1185">Reference proteome</keyword>